<dbReference type="EMBL" id="CM032187">
    <property type="protein sequence ID" value="KAG7089117.1"/>
    <property type="molecule type" value="Genomic_DNA"/>
</dbReference>
<keyword evidence="3" id="KW-1185">Reference proteome</keyword>
<feature type="region of interest" description="Disordered" evidence="1">
    <location>
        <begin position="122"/>
        <end position="162"/>
    </location>
</feature>
<dbReference type="Proteomes" id="UP001049176">
    <property type="component" value="Chromosome 7"/>
</dbReference>
<sequence>MTSDEDRDRRPHNCSESSAVIHPIHDPDHHTPCSLPHGFQHNLHPPVHTLSSFILTRRFAISVLSLPGLGSSVIYLPVSIFATISVSVPASTILGRRYEHKPHHGCMRITCPGCVRSMYTSRSTPQHSGIQSGSKGAPFGRRGKCKPLHTYPTPQSAMIEDR</sequence>
<feature type="compositionally biased region" description="Basic and acidic residues" evidence="1">
    <location>
        <begin position="1"/>
        <end position="13"/>
    </location>
</feature>
<name>A0A9P7UNX0_9AGAR</name>
<accession>A0A9P7UNX0</accession>
<feature type="compositionally biased region" description="Polar residues" evidence="1">
    <location>
        <begin position="122"/>
        <end position="134"/>
    </location>
</feature>
<gene>
    <name evidence="2" type="ORF">E1B28_010826</name>
</gene>
<organism evidence="2 3">
    <name type="scientific">Marasmius oreades</name>
    <name type="common">fairy-ring Marasmius</name>
    <dbReference type="NCBI Taxonomy" id="181124"/>
    <lineage>
        <taxon>Eukaryota</taxon>
        <taxon>Fungi</taxon>
        <taxon>Dikarya</taxon>
        <taxon>Basidiomycota</taxon>
        <taxon>Agaricomycotina</taxon>
        <taxon>Agaricomycetes</taxon>
        <taxon>Agaricomycetidae</taxon>
        <taxon>Agaricales</taxon>
        <taxon>Marasmiineae</taxon>
        <taxon>Marasmiaceae</taxon>
        <taxon>Marasmius</taxon>
    </lineage>
</organism>
<dbReference type="KEGG" id="more:E1B28_010826"/>
<dbReference type="GeneID" id="66079901"/>
<evidence type="ECO:0000256" key="1">
    <source>
        <dbReference type="SAM" id="MobiDB-lite"/>
    </source>
</evidence>
<evidence type="ECO:0000313" key="3">
    <source>
        <dbReference type="Proteomes" id="UP001049176"/>
    </source>
</evidence>
<feature type="region of interest" description="Disordered" evidence="1">
    <location>
        <begin position="1"/>
        <end position="21"/>
    </location>
</feature>
<dbReference type="RefSeq" id="XP_043005587.1">
    <property type="nucleotide sequence ID" value="XM_043155805.1"/>
</dbReference>
<comment type="caution">
    <text evidence="2">The sequence shown here is derived from an EMBL/GenBank/DDBJ whole genome shotgun (WGS) entry which is preliminary data.</text>
</comment>
<proteinExistence type="predicted"/>
<reference evidence="2" key="1">
    <citation type="journal article" date="2021" name="Genome Biol. Evol.">
        <title>The assembled and annotated genome of the fairy-ring fungus Marasmius oreades.</title>
        <authorList>
            <person name="Hiltunen M."/>
            <person name="Ament-Velasquez S.L."/>
            <person name="Johannesson H."/>
        </authorList>
    </citation>
    <scope>NUCLEOTIDE SEQUENCE</scope>
    <source>
        <strain evidence="2">03SP1</strain>
    </source>
</reference>
<dbReference type="AlphaFoldDB" id="A0A9P7UNX0"/>
<evidence type="ECO:0000313" key="2">
    <source>
        <dbReference type="EMBL" id="KAG7089117.1"/>
    </source>
</evidence>
<protein>
    <submittedName>
        <fullName evidence="2">Uncharacterized protein</fullName>
    </submittedName>
</protein>